<dbReference type="AlphaFoldDB" id="A0A1L3JCP1"/>
<dbReference type="PANTHER" id="PTHR43610:SF1">
    <property type="entry name" value="N-ACETYLTRANSFERASE DOMAIN-CONTAINING PROTEIN"/>
    <property type="match status" value="1"/>
</dbReference>
<dbReference type="GO" id="GO:0016747">
    <property type="term" value="F:acyltransferase activity, transferring groups other than amino-acyl groups"/>
    <property type="evidence" value="ECO:0007669"/>
    <property type="project" value="InterPro"/>
</dbReference>
<accession>A0A1L3JCP1</accession>
<dbReference type="InterPro" id="IPR000182">
    <property type="entry name" value="GNAT_dom"/>
</dbReference>
<dbReference type="OrthoDB" id="5295305at2"/>
<dbReference type="Pfam" id="PF13302">
    <property type="entry name" value="Acetyltransf_3"/>
    <property type="match status" value="1"/>
</dbReference>
<dbReference type="InterPro" id="IPR016181">
    <property type="entry name" value="Acyl_CoA_acyltransferase"/>
</dbReference>
<dbReference type="RefSeq" id="WP_072559557.1">
    <property type="nucleotide sequence ID" value="NZ_CP018154.1"/>
</dbReference>
<sequence length="179" mass="20546">MSVLEKNLTDRDLSLELFADHHVEGLRAAVHEDDDIWQIYPVNLRDEDAERQLKSFHGEDGWVRFIIVYQGKIVGTTSYIHPDLENGTFMIGGTYIEPSVRGKGINDRMKKLMLDHAFANGFWRAEFTVDTRNKRSMAAVTKLGGTLEGILRKNRVTWTGFVRDTALYSILKDEWENNA</sequence>
<dbReference type="Gene3D" id="3.40.630.30">
    <property type="match status" value="1"/>
</dbReference>
<dbReference type="CDD" id="cd04301">
    <property type="entry name" value="NAT_SF"/>
    <property type="match status" value="1"/>
</dbReference>
<dbReference type="PROSITE" id="PS51186">
    <property type="entry name" value="GNAT"/>
    <property type="match status" value="1"/>
</dbReference>
<name>A0A1L3JCP1_9SPHN</name>
<dbReference type="Proteomes" id="UP000242561">
    <property type="component" value="Chromosome"/>
</dbReference>
<keyword evidence="2" id="KW-0808">Transferase</keyword>
<proteinExistence type="predicted"/>
<dbReference type="SUPFAM" id="SSF55729">
    <property type="entry name" value="Acyl-CoA N-acyltransferases (Nat)"/>
    <property type="match status" value="1"/>
</dbReference>
<reference evidence="2 3" key="1">
    <citation type="submission" date="2016-11" db="EMBL/GenBank/DDBJ databases">
        <title>Sphingorhabdus sp. LPB0140, isolated from marine environment.</title>
        <authorList>
            <person name="Kim E."/>
            <person name="Yi H."/>
        </authorList>
    </citation>
    <scope>NUCLEOTIDE SEQUENCE [LARGE SCALE GENOMIC DNA]</scope>
    <source>
        <strain evidence="2 3">LPB0140</strain>
    </source>
</reference>
<gene>
    <name evidence="2" type="ORF">LPB140_09010</name>
</gene>
<evidence type="ECO:0000313" key="2">
    <source>
        <dbReference type="EMBL" id="APG62905.1"/>
    </source>
</evidence>
<dbReference type="KEGG" id="sphl:LPB140_09010"/>
<dbReference type="EMBL" id="CP018154">
    <property type="protein sequence ID" value="APG62905.1"/>
    <property type="molecule type" value="Genomic_DNA"/>
</dbReference>
<dbReference type="STRING" id="1913578.LPB140_09010"/>
<evidence type="ECO:0000259" key="1">
    <source>
        <dbReference type="PROSITE" id="PS51186"/>
    </source>
</evidence>
<dbReference type="PANTHER" id="PTHR43610">
    <property type="entry name" value="BLL6696 PROTEIN"/>
    <property type="match status" value="1"/>
</dbReference>
<organism evidence="2 3">
    <name type="scientific">Sphingorhabdus lutea</name>
    <dbReference type="NCBI Taxonomy" id="1913578"/>
    <lineage>
        <taxon>Bacteria</taxon>
        <taxon>Pseudomonadati</taxon>
        <taxon>Pseudomonadota</taxon>
        <taxon>Alphaproteobacteria</taxon>
        <taxon>Sphingomonadales</taxon>
        <taxon>Sphingomonadaceae</taxon>
        <taxon>Sphingorhabdus</taxon>
    </lineage>
</organism>
<feature type="domain" description="N-acetyltransferase" evidence="1">
    <location>
        <begin position="23"/>
        <end position="174"/>
    </location>
</feature>
<evidence type="ECO:0000313" key="3">
    <source>
        <dbReference type="Proteomes" id="UP000242561"/>
    </source>
</evidence>
<protein>
    <submittedName>
        <fullName evidence="2">GNAT family N-acetyltransferase</fullName>
    </submittedName>
</protein>
<keyword evidence="3" id="KW-1185">Reference proteome</keyword>